<reference evidence="2 3" key="1">
    <citation type="submission" date="2019-10" db="EMBL/GenBank/DDBJ databases">
        <title>Assembly and Annotation for the nematode Trichostrongylus colubriformis.</title>
        <authorList>
            <person name="Martin J."/>
        </authorList>
    </citation>
    <scope>NUCLEOTIDE SEQUENCE [LARGE SCALE GENOMIC DNA]</scope>
    <source>
        <strain evidence="2">G859</strain>
        <tissue evidence="2">Whole worm</tissue>
    </source>
</reference>
<comment type="caution">
    <text evidence="2">The sequence shown here is derived from an EMBL/GenBank/DDBJ whole genome shotgun (WGS) entry which is preliminary data.</text>
</comment>
<dbReference type="AlphaFoldDB" id="A0AAN8FDX1"/>
<accession>A0AAN8FDX1</accession>
<organism evidence="2 3">
    <name type="scientific">Trichostrongylus colubriformis</name>
    <name type="common">Black scour worm</name>
    <dbReference type="NCBI Taxonomy" id="6319"/>
    <lineage>
        <taxon>Eukaryota</taxon>
        <taxon>Metazoa</taxon>
        <taxon>Ecdysozoa</taxon>
        <taxon>Nematoda</taxon>
        <taxon>Chromadorea</taxon>
        <taxon>Rhabditida</taxon>
        <taxon>Rhabditina</taxon>
        <taxon>Rhabditomorpha</taxon>
        <taxon>Strongyloidea</taxon>
        <taxon>Trichostrongylidae</taxon>
        <taxon>Trichostrongylus</taxon>
    </lineage>
</organism>
<name>A0AAN8FDX1_TRICO</name>
<dbReference type="EMBL" id="WIXE01022527">
    <property type="protein sequence ID" value="KAK5967405.1"/>
    <property type="molecule type" value="Genomic_DNA"/>
</dbReference>
<proteinExistence type="predicted"/>
<gene>
    <name evidence="2" type="ORF">GCK32_010941</name>
</gene>
<feature type="signal peptide" evidence="1">
    <location>
        <begin position="1"/>
        <end position="16"/>
    </location>
</feature>
<feature type="chain" id="PRO_5042933372" evidence="1">
    <location>
        <begin position="17"/>
        <end position="135"/>
    </location>
</feature>
<protein>
    <submittedName>
        <fullName evidence="2">Uncharacterized protein</fullName>
    </submittedName>
</protein>
<evidence type="ECO:0000313" key="3">
    <source>
        <dbReference type="Proteomes" id="UP001331761"/>
    </source>
</evidence>
<keyword evidence="3" id="KW-1185">Reference proteome</keyword>
<dbReference type="Proteomes" id="UP001331761">
    <property type="component" value="Unassembled WGS sequence"/>
</dbReference>
<keyword evidence="1" id="KW-0732">Signal</keyword>
<evidence type="ECO:0000256" key="1">
    <source>
        <dbReference type="SAM" id="SignalP"/>
    </source>
</evidence>
<evidence type="ECO:0000313" key="2">
    <source>
        <dbReference type="EMBL" id="KAK5967405.1"/>
    </source>
</evidence>
<sequence length="135" mass="15166">MLVFTLVLALFGICTCAPTDWIEEKPEEERHMGMAWDAAATVVNKGVTSGRFMVPKKVMEARKRTINDSTDYEILAMFQEGWCGPWEKNTVEEICESMCPLYHGGKEALYKINSEAGQLRATKMEEVIPLEGSAE</sequence>